<reference evidence="3" key="1">
    <citation type="submission" date="2021-01" db="EMBL/GenBank/DDBJ databases">
        <authorList>
            <person name="Corre E."/>
            <person name="Pelletier E."/>
            <person name="Niang G."/>
            <person name="Scheremetjew M."/>
            <person name="Finn R."/>
            <person name="Kale V."/>
            <person name="Holt S."/>
            <person name="Cochrane G."/>
            <person name="Meng A."/>
            <person name="Brown T."/>
            <person name="Cohen L."/>
        </authorList>
    </citation>
    <scope>NUCLEOTIDE SEQUENCE</scope>
    <source>
        <strain evidence="3">CCCM811</strain>
    </source>
</reference>
<dbReference type="InterPro" id="IPR001173">
    <property type="entry name" value="Glyco_trans_2-like"/>
</dbReference>
<dbReference type="AlphaFoldDB" id="A0A7S3ZBU4"/>
<feature type="region of interest" description="Disordered" evidence="1">
    <location>
        <begin position="97"/>
        <end position="120"/>
    </location>
</feature>
<dbReference type="GO" id="GO:0016758">
    <property type="term" value="F:hexosyltransferase activity"/>
    <property type="evidence" value="ECO:0007669"/>
    <property type="project" value="UniProtKB-ARBA"/>
</dbReference>
<dbReference type="Gene3D" id="3.90.550.10">
    <property type="entry name" value="Spore Coat Polysaccharide Biosynthesis Protein SpsA, Chain A"/>
    <property type="match status" value="1"/>
</dbReference>
<evidence type="ECO:0000259" key="2">
    <source>
        <dbReference type="Pfam" id="PF00535"/>
    </source>
</evidence>
<name>A0A7S3ZBU4_9EUKA</name>
<protein>
    <recommendedName>
        <fullName evidence="2">Glycosyltransferase 2-like domain-containing protein</fullName>
    </recommendedName>
</protein>
<evidence type="ECO:0000313" key="3">
    <source>
        <dbReference type="EMBL" id="CAE0678540.1"/>
    </source>
</evidence>
<organism evidence="3">
    <name type="scientific">Lotharella globosa</name>
    <dbReference type="NCBI Taxonomy" id="91324"/>
    <lineage>
        <taxon>Eukaryota</taxon>
        <taxon>Sar</taxon>
        <taxon>Rhizaria</taxon>
        <taxon>Cercozoa</taxon>
        <taxon>Chlorarachniophyceae</taxon>
        <taxon>Lotharella</taxon>
    </lineage>
</organism>
<feature type="domain" description="Glycosyltransferase 2-like" evidence="2">
    <location>
        <begin position="35"/>
        <end position="210"/>
    </location>
</feature>
<dbReference type="PANTHER" id="PTHR22916">
    <property type="entry name" value="GLYCOSYLTRANSFERASE"/>
    <property type="match status" value="1"/>
</dbReference>
<gene>
    <name evidence="3" type="ORF">LGLO00237_LOCUS30322</name>
</gene>
<accession>A0A7S3ZBU4</accession>
<dbReference type="PANTHER" id="PTHR22916:SF3">
    <property type="entry name" value="UDP-GLCNAC:BETAGAL BETA-1,3-N-ACETYLGLUCOSAMINYLTRANSFERASE-LIKE PROTEIN 1"/>
    <property type="match status" value="1"/>
</dbReference>
<dbReference type="SUPFAM" id="SSF53448">
    <property type="entry name" value="Nucleotide-diphospho-sugar transferases"/>
    <property type="match status" value="1"/>
</dbReference>
<dbReference type="Pfam" id="PF00535">
    <property type="entry name" value="Glycos_transf_2"/>
    <property type="match status" value="1"/>
</dbReference>
<dbReference type="InterPro" id="IPR029044">
    <property type="entry name" value="Nucleotide-diphossugar_trans"/>
</dbReference>
<proteinExistence type="predicted"/>
<dbReference type="EMBL" id="HBIV01043212">
    <property type="protein sequence ID" value="CAE0678540.1"/>
    <property type="molecule type" value="Transcribed_RNA"/>
</dbReference>
<evidence type="ECO:0000256" key="1">
    <source>
        <dbReference type="SAM" id="MobiDB-lite"/>
    </source>
</evidence>
<sequence>MMVATTLSGAASCAVLVVALGRFLRRFHSPPPLVSVIVPAHNAMPWIEEALESVLAQERIQKRSLEVSIYNDLSTDGTTEAIAKWSRKLKARGISVAVGGGPRRSPKETPGGDGAARNRAVQQSRGRYLCFLDADDVMMPDRIARQLKIAEKHPNAIVGSGFFRLPRGSTRHYTKWANTLTSEELYLQQYREITIIQPTWFFDRKVYDCVGGYPEEKGLNDMVFFHRHLDHKGAELIRDPKELVMYRYTSTSLSWKSSRREILRCRIRPFERRVLMKWDNFTIWGAGRDGHNFYKELSPELKDRVVAFCDVDPKKIARGFHSAGRVIPVVHYSKVKPPIVICVSMGRTHGALERNIDSLRLKQGKDYWHFS</sequence>